<accession>A0AB39AN00</accession>
<keyword evidence="2" id="KW-0229">DNA integration</keyword>
<keyword evidence="3" id="KW-0238">DNA-binding</keyword>
<protein>
    <submittedName>
        <fullName evidence="6">Integrase domain-containing protein</fullName>
    </submittedName>
</protein>
<evidence type="ECO:0000256" key="1">
    <source>
        <dbReference type="ARBA" id="ARBA00008857"/>
    </source>
</evidence>
<dbReference type="Pfam" id="PF00589">
    <property type="entry name" value="Phage_integrase"/>
    <property type="match status" value="1"/>
</dbReference>
<dbReference type="SUPFAM" id="SSF56349">
    <property type="entry name" value="DNA breaking-rejoining enzymes"/>
    <property type="match status" value="1"/>
</dbReference>
<dbReference type="Gene3D" id="1.10.443.10">
    <property type="entry name" value="Intergrase catalytic core"/>
    <property type="match status" value="1"/>
</dbReference>
<dbReference type="PROSITE" id="PS51898">
    <property type="entry name" value="TYR_RECOMBINASE"/>
    <property type="match status" value="1"/>
</dbReference>
<dbReference type="InterPro" id="IPR013762">
    <property type="entry name" value="Integrase-like_cat_sf"/>
</dbReference>
<dbReference type="Gene3D" id="3.30.160.390">
    <property type="entry name" value="Integrase, DNA-binding domain"/>
    <property type="match status" value="1"/>
</dbReference>
<reference evidence="6" key="1">
    <citation type="submission" date="2024-07" db="EMBL/GenBank/DDBJ databases">
        <authorList>
            <person name="Jiang Y."/>
            <person name="Qin Q."/>
        </authorList>
    </citation>
    <scope>NUCLEOTIDE SEQUENCE</scope>
    <source>
        <strain evidence="6">SD03</strain>
    </source>
</reference>
<dbReference type="InterPro" id="IPR010998">
    <property type="entry name" value="Integrase_recombinase_N"/>
</dbReference>
<dbReference type="PANTHER" id="PTHR30629:SF6">
    <property type="entry name" value="PROPHAGE INTEGRASE INTA-RELATED"/>
    <property type="match status" value="1"/>
</dbReference>
<gene>
    <name evidence="6" type="ORF">ABZP26_12220</name>
</gene>
<dbReference type="PANTHER" id="PTHR30629">
    <property type="entry name" value="PROPHAGE INTEGRASE"/>
    <property type="match status" value="1"/>
</dbReference>
<dbReference type="InterPro" id="IPR011010">
    <property type="entry name" value="DNA_brk_join_enz"/>
</dbReference>
<evidence type="ECO:0000256" key="2">
    <source>
        <dbReference type="ARBA" id="ARBA00022908"/>
    </source>
</evidence>
<dbReference type="RefSeq" id="WP_368484989.1">
    <property type="nucleotide sequence ID" value="NZ_CP162514.1"/>
</dbReference>
<dbReference type="NCBIfam" id="NF007246">
    <property type="entry name" value="PRK09692.1"/>
    <property type="match status" value="1"/>
</dbReference>
<keyword evidence="4" id="KW-0233">DNA recombination</keyword>
<dbReference type="AlphaFoldDB" id="A0AB39AN00"/>
<dbReference type="GO" id="GO:0015074">
    <property type="term" value="P:DNA integration"/>
    <property type="evidence" value="ECO:0007669"/>
    <property type="project" value="UniProtKB-KW"/>
</dbReference>
<dbReference type="CDD" id="cd00801">
    <property type="entry name" value="INT_P4_C"/>
    <property type="match status" value="1"/>
</dbReference>
<dbReference type="InterPro" id="IPR053876">
    <property type="entry name" value="Phage_int_M"/>
</dbReference>
<proteinExistence type="inferred from homology"/>
<dbReference type="InterPro" id="IPR002104">
    <property type="entry name" value="Integrase_catalytic"/>
</dbReference>
<dbReference type="GO" id="GO:0003677">
    <property type="term" value="F:DNA binding"/>
    <property type="evidence" value="ECO:0007669"/>
    <property type="project" value="UniProtKB-KW"/>
</dbReference>
<evidence type="ECO:0000313" key="6">
    <source>
        <dbReference type="EMBL" id="XDH86821.1"/>
    </source>
</evidence>
<sequence length="412" mass="46398">MPRATKPLNDTQIKNAKPKVSEYLLSDGGGLGLRIKKNGSKTWLFNYYRPHIKKRAQISFGVYPAITLAAARKKRDEARALLAKDIDPKEYREEIQSTKATEAKNTFEAVATEWLNLKTAKVSQRHSFNIRRGFELHVYSALGKVPISKLSAQLTIETLRPLEAANKLDMLGRLCQRINEVMDYAVNTGRMPANHLHSIGKAFSTVKHTNMPTVAPEQLPMLLATVNSARLKLITKCLFEWQLHTMARPAEAAGAAWSEIDFDNRVWNIPAERMKKRKPQAIPLTPQALALLEYLKPISGHRDFIFPSDNNPRTHLSRETLGAALRRMGLQGKQTAHGLRALASTTLNAQGFDSDLIEAALAHVDKNQVRAAYNRTDYLERRRKMMCWWSDHIEAASKGDYSVTGSQHLKVV</sequence>
<dbReference type="Pfam" id="PF13356">
    <property type="entry name" value="Arm-DNA-bind_3"/>
    <property type="match status" value="1"/>
</dbReference>
<dbReference type="Gene3D" id="1.10.150.130">
    <property type="match status" value="1"/>
</dbReference>
<comment type="similarity">
    <text evidence="1">Belongs to the 'phage' integrase family.</text>
</comment>
<dbReference type="InterPro" id="IPR038488">
    <property type="entry name" value="Integrase_DNA-bd_sf"/>
</dbReference>
<evidence type="ECO:0000259" key="5">
    <source>
        <dbReference type="PROSITE" id="PS51898"/>
    </source>
</evidence>
<organism evidence="6">
    <name type="scientific">Pseudoalteromonas sp. SD03</name>
    <dbReference type="NCBI Taxonomy" id="3231719"/>
    <lineage>
        <taxon>Bacteria</taxon>
        <taxon>Pseudomonadati</taxon>
        <taxon>Pseudomonadota</taxon>
        <taxon>Gammaproteobacteria</taxon>
        <taxon>Alteromonadales</taxon>
        <taxon>Pseudoalteromonadaceae</taxon>
        <taxon>Pseudoalteromonas</taxon>
    </lineage>
</organism>
<dbReference type="GO" id="GO:0006310">
    <property type="term" value="P:DNA recombination"/>
    <property type="evidence" value="ECO:0007669"/>
    <property type="project" value="UniProtKB-KW"/>
</dbReference>
<dbReference type="EMBL" id="CP162514">
    <property type="protein sequence ID" value="XDH86821.1"/>
    <property type="molecule type" value="Genomic_DNA"/>
</dbReference>
<dbReference type="InterPro" id="IPR025166">
    <property type="entry name" value="Integrase_DNA_bind_dom"/>
</dbReference>
<name>A0AB39AN00_9GAMM</name>
<feature type="domain" description="Tyr recombinase" evidence="5">
    <location>
        <begin position="209"/>
        <end position="386"/>
    </location>
</feature>
<evidence type="ECO:0000256" key="4">
    <source>
        <dbReference type="ARBA" id="ARBA00023172"/>
    </source>
</evidence>
<dbReference type="InterPro" id="IPR050808">
    <property type="entry name" value="Phage_Integrase"/>
</dbReference>
<dbReference type="Pfam" id="PF22022">
    <property type="entry name" value="Phage_int_M"/>
    <property type="match status" value="1"/>
</dbReference>
<evidence type="ECO:0000256" key="3">
    <source>
        <dbReference type="ARBA" id="ARBA00023125"/>
    </source>
</evidence>